<dbReference type="SUPFAM" id="SSF57501">
    <property type="entry name" value="Cystine-knot cytokines"/>
    <property type="match status" value="1"/>
</dbReference>
<dbReference type="InterPro" id="IPR001111">
    <property type="entry name" value="TGF-b_propeptide"/>
</dbReference>
<gene>
    <name evidence="11" type="ORF">Zmor_016956</name>
</gene>
<keyword evidence="12" id="KW-1185">Reference proteome</keyword>
<reference evidence="11" key="1">
    <citation type="journal article" date="2023" name="G3 (Bethesda)">
        <title>Whole genome assemblies of Zophobas morio and Tenebrio molitor.</title>
        <authorList>
            <person name="Kaur S."/>
            <person name="Stinson S.A."/>
            <person name="diCenzo G.C."/>
        </authorList>
    </citation>
    <scope>NUCLEOTIDE SEQUENCE</scope>
    <source>
        <strain evidence="11">QUZm001</strain>
    </source>
</reference>
<accession>A0AA38I7J9</accession>
<dbReference type="FunFam" id="2.10.90.10:FF:000006">
    <property type="entry name" value="growth/differentiation factor 8"/>
    <property type="match status" value="1"/>
</dbReference>
<organism evidence="11 12">
    <name type="scientific">Zophobas morio</name>
    <dbReference type="NCBI Taxonomy" id="2755281"/>
    <lineage>
        <taxon>Eukaryota</taxon>
        <taxon>Metazoa</taxon>
        <taxon>Ecdysozoa</taxon>
        <taxon>Arthropoda</taxon>
        <taxon>Hexapoda</taxon>
        <taxon>Insecta</taxon>
        <taxon>Pterygota</taxon>
        <taxon>Neoptera</taxon>
        <taxon>Endopterygota</taxon>
        <taxon>Coleoptera</taxon>
        <taxon>Polyphaga</taxon>
        <taxon>Cucujiformia</taxon>
        <taxon>Tenebrionidae</taxon>
        <taxon>Zophobas</taxon>
    </lineage>
</organism>
<evidence type="ECO:0000256" key="7">
    <source>
        <dbReference type="ARBA" id="ARBA00023157"/>
    </source>
</evidence>
<feature type="chain" id="PRO_5041334954" description="TGF-beta family profile domain-containing protein" evidence="9">
    <location>
        <begin position="33"/>
        <end position="402"/>
    </location>
</feature>
<evidence type="ECO:0000256" key="6">
    <source>
        <dbReference type="ARBA" id="ARBA00023030"/>
    </source>
</evidence>
<comment type="subcellular location">
    <subcellularLocation>
        <location evidence="1">Secreted</location>
    </subcellularLocation>
</comment>
<evidence type="ECO:0000256" key="4">
    <source>
        <dbReference type="ARBA" id="ARBA00022685"/>
    </source>
</evidence>
<evidence type="ECO:0000256" key="3">
    <source>
        <dbReference type="ARBA" id="ARBA00022525"/>
    </source>
</evidence>
<dbReference type="PROSITE" id="PS51362">
    <property type="entry name" value="TGF_BETA_2"/>
    <property type="match status" value="1"/>
</dbReference>
<evidence type="ECO:0000256" key="8">
    <source>
        <dbReference type="RuleBase" id="RU000354"/>
    </source>
</evidence>
<dbReference type="GO" id="GO:0005125">
    <property type="term" value="F:cytokine activity"/>
    <property type="evidence" value="ECO:0007669"/>
    <property type="project" value="TreeGrafter"/>
</dbReference>
<sequence>MVSGRCVWGSLPDSGRTIKLLLILIMITPTFSDKEIRNRSNSIVKRRFADNLEPTQASACGSCKMREEIKSRNLEVIKGEVLRRMGFQTAPNVTGRVLPPVPPHFLAKVDQEMGGMQSDEPRFKTGYSITEEEDDYHVKTQEVLTFAQPYPRLRHSWRGHDILHFMFSDSITKYHVSNATLFVYVKGAERRPLPDVLIEVFKVYKAPDHPDTPGLYRMVSKKVTQPFGRGDWVKLDLTITVSEWFKNPRENYGFVVNGTANGKKVVVTDTSLDDGSKAPFVEVSTMEARRRTRRNVGLNCDDKMNEPLCCRYPLIVDFEEFGWDFIIAPKRYDAHYCSGECPYVTLQRYAHTHITKIASPNSAHPCCAPRKMSSITMLYFDQQLNVVFGSLPGMVVDRCGCS</sequence>
<dbReference type="InterPro" id="IPR017948">
    <property type="entry name" value="TGFb_CS"/>
</dbReference>
<keyword evidence="5 9" id="KW-0732">Signal</keyword>
<proteinExistence type="inferred from homology"/>
<evidence type="ECO:0000313" key="12">
    <source>
        <dbReference type="Proteomes" id="UP001168821"/>
    </source>
</evidence>
<dbReference type="PANTHER" id="PTHR11848">
    <property type="entry name" value="TGF-BETA FAMILY"/>
    <property type="match status" value="1"/>
</dbReference>
<evidence type="ECO:0000256" key="2">
    <source>
        <dbReference type="ARBA" id="ARBA00006656"/>
    </source>
</evidence>
<dbReference type="Gene3D" id="2.60.120.970">
    <property type="match status" value="1"/>
</dbReference>
<feature type="signal peptide" evidence="9">
    <location>
        <begin position="1"/>
        <end position="32"/>
    </location>
</feature>
<evidence type="ECO:0000313" key="11">
    <source>
        <dbReference type="EMBL" id="KAJ3650880.1"/>
    </source>
</evidence>
<name>A0AA38I7J9_9CUCU</name>
<keyword evidence="7" id="KW-1015">Disulfide bond</keyword>
<comment type="caution">
    <text evidence="11">The sequence shown here is derived from an EMBL/GenBank/DDBJ whole genome shotgun (WGS) entry which is preliminary data.</text>
</comment>
<keyword evidence="4" id="KW-0165">Cleavage on pair of basic residues</keyword>
<dbReference type="AlphaFoldDB" id="A0AA38I7J9"/>
<evidence type="ECO:0000256" key="5">
    <source>
        <dbReference type="ARBA" id="ARBA00022729"/>
    </source>
</evidence>
<dbReference type="Pfam" id="PF00019">
    <property type="entry name" value="TGF_beta"/>
    <property type="match status" value="1"/>
</dbReference>
<dbReference type="CDD" id="cd13751">
    <property type="entry name" value="TGF_beta_GDF8_like"/>
    <property type="match status" value="1"/>
</dbReference>
<dbReference type="EMBL" id="JALNTZ010000005">
    <property type="protein sequence ID" value="KAJ3650880.1"/>
    <property type="molecule type" value="Genomic_DNA"/>
</dbReference>
<dbReference type="InterPro" id="IPR029034">
    <property type="entry name" value="Cystine-knot_cytokine"/>
</dbReference>
<dbReference type="SMART" id="SM00204">
    <property type="entry name" value="TGFB"/>
    <property type="match status" value="1"/>
</dbReference>
<dbReference type="Gene3D" id="2.10.90.10">
    <property type="entry name" value="Cystine-knot cytokines"/>
    <property type="match status" value="1"/>
</dbReference>
<dbReference type="GO" id="GO:0008083">
    <property type="term" value="F:growth factor activity"/>
    <property type="evidence" value="ECO:0007669"/>
    <property type="project" value="UniProtKB-KW"/>
</dbReference>
<evidence type="ECO:0000259" key="10">
    <source>
        <dbReference type="PROSITE" id="PS51362"/>
    </source>
</evidence>
<dbReference type="PANTHER" id="PTHR11848:SF262">
    <property type="entry name" value="LD29161P"/>
    <property type="match status" value="1"/>
</dbReference>
<dbReference type="Proteomes" id="UP001168821">
    <property type="component" value="Unassembled WGS sequence"/>
</dbReference>
<comment type="similarity">
    <text evidence="2 8">Belongs to the TGF-beta family.</text>
</comment>
<dbReference type="Pfam" id="PF00688">
    <property type="entry name" value="TGFb_propeptide"/>
    <property type="match status" value="1"/>
</dbReference>
<dbReference type="GO" id="GO:0005615">
    <property type="term" value="C:extracellular space"/>
    <property type="evidence" value="ECO:0007669"/>
    <property type="project" value="TreeGrafter"/>
</dbReference>
<protein>
    <recommendedName>
        <fullName evidence="10">TGF-beta family profile domain-containing protein</fullName>
    </recommendedName>
</protein>
<keyword evidence="3" id="KW-0964">Secreted</keyword>
<dbReference type="InterPro" id="IPR001839">
    <property type="entry name" value="TGF-b_C"/>
</dbReference>
<dbReference type="PROSITE" id="PS00250">
    <property type="entry name" value="TGF_BETA_1"/>
    <property type="match status" value="1"/>
</dbReference>
<evidence type="ECO:0000256" key="9">
    <source>
        <dbReference type="SAM" id="SignalP"/>
    </source>
</evidence>
<evidence type="ECO:0000256" key="1">
    <source>
        <dbReference type="ARBA" id="ARBA00004613"/>
    </source>
</evidence>
<feature type="domain" description="TGF-beta family profile" evidence="10">
    <location>
        <begin position="291"/>
        <end position="402"/>
    </location>
</feature>
<keyword evidence="6 8" id="KW-0339">Growth factor</keyword>
<dbReference type="InterPro" id="IPR015615">
    <property type="entry name" value="TGF-beta-rel"/>
</dbReference>